<dbReference type="EMBL" id="MLCN01000017">
    <property type="protein sequence ID" value="ONG40577.1"/>
    <property type="molecule type" value="Genomic_DNA"/>
</dbReference>
<dbReference type="GO" id="GO:0016740">
    <property type="term" value="F:transferase activity"/>
    <property type="evidence" value="ECO:0007669"/>
    <property type="project" value="UniProtKB-KW"/>
</dbReference>
<keyword evidence="3" id="KW-0808">Transferase</keyword>
<evidence type="ECO:0000256" key="5">
    <source>
        <dbReference type="ARBA" id="ARBA00022984"/>
    </source>
</evidence>
<dbReference type="PROSITE" id="PS52029">
    <property type="entry name" value="LD_TPASE"/>
    <property type="match status" value="1"/>
</dbReference>
<dbReference type="GO" id="GO:0008360">
    <property type="term" value="P:regulation of cell shape"/>
    <property type="evidence" value="ECO:0007669"/>
    <property type="project" value="UniProtKB-UniRule"/>
</dbReference>
<dbReference type="InterPro" id="IPR050979">
    <property type="entry name" value="LD-transpeptidase"/>
</dbReference>
<dbReference type="GO" id="GO:0071555">
    <property type="term" value="P:cell wall organization"/>
    <property type="evidence" value="ECO:0007669"/>
    <property type="project" value="UniProtKB-UniRule"/>
</dbReference>
<keyword evidence="6 7" id="KW-0961">Cell wall biogenesis/degradation</keyword>
<dbReference type="Pfam" id="PF01471">
    <property type="entry name" value="PG_binding_1"/>
    <property type="match status" value="1"/>
</dbReference>
<dbReference type="UniPathway" id="UPA00219"/>
<feature type="domain" description="L,D-TPase catalytic" evidence="10">
    <location>
        <begin position="303"/>
        <end position="435"/>
    </location>
</feature>
<dbReference type="SUPFAM" id="SSF141523">
    <property type="entry name" value="L,D-transpeptidase catalytic domain-like"/>
    <property type="match status" value="1"/>
</dbReference>
<keyword evidence="12" id="KW-1185">Reference proteome</keyword>
<feature type="active site" description="Proton donor/acceptor" evidence="7">
    <location>
        <position position="395"/>
    </location>
</feature>
<dbReference type="STRING" id="1907941.BKE30_07495"/>
<dbReference type="SUPFAM" id="SSF47090">
    <property type="entry name" value="PGBD-like"/>
    <property type="match status" value="1"/>
</dbReference>
<comment type="similarity">
    <text evidence="2">Belongs to the YkuD family.</text>
</comment>
<gene>
    <name evidence="11" type="ORF">BKE30_07495</name>
</gene>
<dbReference type="AlphaFoldDB" id="A0A1S8CVQ2"/>
<evidence type="ECO:0000256" key="9">
    <source>
        <dbReference type="SAM" id="SignalP"/>
    </source>
</evidence>
<dbReference type="GO" id="GO:0071972">
    <property type="term" value="F:peptidoglycan L,D-transpeptidase activity"/>
    <property type="evidence" value="ECO:0007669"/>
    <property type="project" value="TreeGrafter"/>
</dbReference>
<evidence type="ECO:0000313" key="11">
    <source>
        <dbReference type="EMBL" id="ONG40577.1"/>
    </source>
</evidence>
<sequence length="436" mass="47044">MFARSALTIALALCLSQPAFSAEDNTDKSVKITTGNSTAGSNRTTDKNTVVASNDNLNAAGQNSAEQDEQRLKPTLVNQMSDINSASGNEPDTSKPVTAQTERALEKAQAVVETLPENPTDPVNGAASKASQEKSVEEWTLDGLNNANWVSDLGKGQFTEYAKAQVLLNRHHASPGVIDGISGKNMLKAISAFQVMNGLPATGALDTQTWDLLSAGQSNDVFQNYTITQQDIDGPYAASIPHDYAEQAKMKGLYYTRVTEMLGERFHMDENFLKKLNPEATFAKVGETIIVTNTREDLSDPVALIIAHKGAKQVYAFDSNNKMVATYPATIGSTDTPSPKGTYQVKAIAPNPWYGYNPKNFVQGKNMKPLSLPPGPNNPVGNMWIALTKPSFGIHGTPEPSLISKTASHGCIRLTNWDANALSKRVKPGVTVRFLE</sequence>
<feature type="compositionally biased region" description="Polar residues" evidence="8">
    <location>
        <begin position="31"/>
        <end position="48"/>
    </location>
</feature>
<protein>
    <submittedName>
        <fullName evidence="11">Murein L,D-transpeptidase</fullName>
    </submittedName>
</protein>
<accession>A0A1S8CVQ2</accession>
<feature type="region of interest" description="Disordered" evidence="8">
    <location>
        <begin position="23"/>
        <end position="48"/>
    </location>
</feature>
<dbReference type="GO" id="GO:0005576">
    <property type="term" value="C:extracellular region"/>
    <property type="evidence" value="ECO:0007669"/>
    <property type="project" value="TreeGrafter"/>
</dbReference>
<dbReference type="InterPro" id="IPR038063">
    <property type="entry name" value="Transpep_catalytic_dom"/>
</dbReference>
<dbReference type="Gene3D" id="1.10.101.10">
    <property type="entry name" value="PGBD-like superfamily/PGBD"/>
    <property type="match status" value="1"/>
</dbReference>
<dbReference type="PANTHER" id="PTHR30582">
    <property type="entry name" value="L,D-TRANSPEPTIDASE"/>
    <property type="match status" value="1"/>
</dbReference>
<dbReference type="Pfam" id="PF03734">
    <property type="entry name" value="YkuD"/>
    <property type="match status" value="1"/>
</dbReference>
<keyword evidence="4 7" id="KW-0133">Cell shape</keyword>
<dbReference type="Proteomes" id="UP000192132">
    <property type="component" value="Unassembled WGS sequence"/>
</dbReference>
<dbReference type="InterPro" id="IPR005490">
    <property type="entry name" value="LD_TPept_cat_dom"/>
</dbReference>
<dbReference type="Gene3D" id="2.40.440.10">
    <property type="entry name" value="L,D-transpeptidase catalytic domain-like"/>
    <property type="match status" value="1"/>
</dbReference>
<dbReference type="OrthoDB" id="9787225at2"/>
<dbReference type="InterPro" id="IPR036365">
    <property type="entry name" value="PGBD-like_sf"/>
</dbReference>
<dbReference type="InterPro" id="IPR036366">
    <property type="entry name" value="PGBDSf"/>
</dbReference>
<feature type="active site" description="Nucleophile" evidence="7">
    <location>
        <position position="411"/>
    </location>
</feature>
<dbReference type="RefSeq" id="WP_076877988.1">
    <property type="nucleotide sequence ID" value="NZ_MLCN01000017.1"/>
</dbReference>
<evidence type="ECO:0000256" key="3">
    <source>
        <dbReference type="ARBA" id="ARBA00022679"/>
    </source>
</evidence>
<dbReference type="PANTHER" id="PTHR30582:SF30">
    <property type="entry name" value="BLR4375 PROTEIN"/>
    <property type="match status" value="1"/>
</dbReference>
<comment type="pathway">
    <text evidence="1 7">Cell wall biogenesis; peptidoglycan biosynthesis.</text>
</comment>
<keyword evidence="9" id="KW-0732">Signal</keyword>
<feature type="signal peptide" evidence="9">
    <location>
        <begin position="1"/>
        <end position="21"/>
    </location>
</feature>
<organism evidence="11 12">
    <name type="scientific">Alkanindiges hydrocarboniclasticus</name>
    <dbReference type="NCBI Taxonomy" id="1907941"/>
    <lineage>
        <taxon>Bacteria</taxon>
        <taxon>Pseudomonadati</taxon>
        <taxon>Pseudomonadota</taxon>
        <taxon>Gammaproteobacteria</taxon>
        <taxon>Moraxellales</taxon>
        <taxon>Moraxellaceae</taxon>
        <taxon>Alkanindiges</taxon>
    </lineage>
</organism>
<evidence type="ECO:0000259" key="10">
    <source>
        <dbReference type="PROSITE" id="PS52029"/>
    </source>
</evidence>
<dbReference type="GO" id="GO:0018104">
    <property type="term" value="P:peptidoglycan-protein cross-linking"/>
    <property type="evidence" value="ECO:0007669"/>
    <property type="project" value="TreeGrafter"/>
</dbReference>
<keyword evidence="5 7" id="KW-0573">Peptidoglycan synthesis</keyword>
<dbReference type="CDD" id="cd16913">
    <property type="entry name" value="YkuD_like"/>
    <property type="match status" value="1"/>
</dbReference>
<evidence type="ECO:0000256" key="8">
    <source>
        <dbReference type="SAM" id="MobiDB-lite"/>
    </source>
</evidence>
<evidence type="ECO:0000256" key="2">
    <source>
        <dbReference type="ARBA" id="ARBA00005992"/>
    </source>
</evidence>
<evidence type="ECO:0000256" key="6">
    <source>
        <dbReference type="ARBA" id="ARBA00023316"/>
    </source>
</evidence>
<name>A0A1S8CVQ2_9GAMM</name>
<evidence type="ECO:0000256" key="4">
    <source>
        <dbReference type="ARBA" id="ARBA00022960"/>
    </source>
</evidence>
<proteinExistence type="inferred from homology"/>
<feature type="chain" id="PRO_5013340578" evidence="9">
    <location>
        <begin position="22"/>
        <end position="436"/>
    </location>
</feature>
<dbReference type="InterPro" id="IPR002477">
    <property type="entry name" value="Peptidoglycan-bd-like"/>
</dbReference>
<comment type="caution">
    <text evidence="11">The sequence shown here is derived from an EMBL/GenBank/DDBJ whole genome shotgun (WGS) entry which is preliminary data.</text>
</comment>
<evidence type="ECO:0000313" key="12">
    <source>
        <dbReference type="Proteomes" id="UP000192132"/>
    </source>
</evidence>
<evidence type="ECO:0000256" key="7">
    <source>
        <dbReference type="PROSITE-ProRule" id="PRU01373"/>
    </source>
</evidence>
<evidence type="ECO:0000256" key="1">
    <source>
        <dbReference type="ARBA" id="ARBA00004752"/>
    </source>
</evidence>
<reference evidence="11 12" key="1">
    <citation type="submission" date="2016-10" db="EMBL/GenBank/DDBJ databases">
        <title>Draft Genome sequence of Alkanindiges sp. strain H1.</title>
        <authorList>
            <person name="Subhash Y."/>
            <person name="Lee S."/>
        </authorList>
    </citation>
    <scope>NUCLEOTIDE SEQUENCE [LARGE SCALE GENOMIC DNA]</scope>
    <source>
        <strain evidence="11 12">H1</strain>
    </source>
</reference>